<proteinExistence type="predicted"/>
<keyword evidence="1" id="KW-0732">Signal</keyword>
<comment type="caution">
    <text evidence="2">The sequence shown here is derived from an EMBL/GenBank/DDBJ whole genome shotgun (WGS) entry which is preliminary data.</text>
</comment>
<dbReference type="Proteomes" id="UP001165063">
    <property type="component" value="Unassembled WGS sequence"/>
</dbReference>
<keyword evidence="3" id="KW-1185">Reference proteome</keyword>
<evidence type="ECO:0000256" key="1">
    <source>
        <dbReference type="SAM" id="SignalP"/>
    </source>
</evidence>
<evidence type="ECO:0000313" key="3">
    <source>
        <dbReference type="Proteomes" id="UP001165063"/>
    </source>
</evidence>
<protein>
    <submittedName>
        <fullName evidence="2">Unnamed protein product</fullName>
    </submittedName>
</protein>
<sequence>MRFSTPVLFIILASSVMASTDVTASFTQTSYTVVSAPSSSPSAAIDPNDPVQKSIIDTLGKVLTGGSLLGGILGNHNSKMKREIDELSLPGDGSSGSSINLNDPVQKAVWSNIGKAVVGNLSKRDYEELTEEQRKGLGTWLKQIFGLDQIHSQDFGIHKREDATEKLNHLVVQLAGAVSASASRPAVSSATISTLL</sequence>
<name>A0A9W7DDZ8_AMBMO</name>
<feature type="signal peptide" evidence="1">
    <location>
        <begin position="1"/>
        <end position="18"/>
    </location>
</feature>
<gene>
    <name evidence="2" type="ORF">Amon01_000159500</name>
</gene>
<dbReference type="EMBL" id="BSXU01000508">
    <property type="protein sequence ID" value="GMG20925.1"/>
    <property type="molecule type" value="Genomic_DNA"/>
</dbReference>
<reference evidence="2" key="1">
    <citation type="submission" date="2023-04" db="EMBL/GenBank/DDBJ databases">
        <title>Ambrosiozyma monospora NBRC 1965.</title>
        <authorList>
            <person name="Ichikawa N."/>
            <person name="Sato H."/>
            <person name="Tonouchi N."/>
        </authorList>
    </citation>
    <scope>NUCLEOTIDE SEQUENCE</scope>
    <source>
        <strain evidence="2">NBRC 1965</strain>
    </source>
</reference>
<accession>A0A9W7DDZ8</accession>
<dbReference type="AlphaFoldDB" id="A0A9W7DDZ8"/>
<organism evidence="2 3">
    <name type="scientific">Ambrosiozyma monospora</name>
    <name type="common">Yeast</name>
    <name type="synonym">Endomycopsis monosporus</name>
    <dbReference type="NCBI Taxonomy" id="43982"/>
    <lineage>
        <taxon>Eukaryota</taxon>
        <taxon>Fungi</taxon>
        <taxon>Dikarya</taxon>
        <taxon>Ascomycota</taxon>
        <taxon>Saccharomycotina</taxon>
        <taxon>Pichiomycetes</taxon>
        <taxon>Pichiales</taxon>
        <taxon>Pichiaceae</taxon>
        <taxon>Ambrosiozyma</taxon>
    </lineage>
</organism>
<feature type="chain" id="PRO_5040810510" evidence="1">
    <location>
        <begin position="19"/>
        <end position="196"/>
    </location>
</feature>
<evidence type="ECO:0000313" key="2">
    <source>
        <dbReference type="EMBL" id="GMG20925.1"/>
    </source>
</evidence>